<name>A0AA44TC40_BACCE</name>
<dbReference type="AlphaFoldDB" id="A0AA44TC40"/>
<organism evidence="1 2">
    <name type="scientific">Bacillus cereus</name>
    <dbReference type="NCBI Taxonomy" id="1396"/>
    <lineage>
        <taxon>Bacteria</taxon>
        <taxon>Bacillati</taxon>
        <taxon>Bacillota</taxon>
        <taxon>Bacilli</taxon>
        <taxon>Bacillales</taxon>
        <taxon>Bacillaceae</taxon>
        <taxon>Bacillus</taxon>
        <taxon>Bacillus cereus group</taxon>
    </lineage>
</organism>
<proteinExistence type="predicted"/>
<protein>
    <submittedName>
        <fullName evidence="1">IS6 family transposase</fullName>
    </submittedName>
</protein>
<evidence type="ECO:0000313" key="2">
    <source>
        <dbReference type="Proteomes" id="UP000226357"/>
    </source>
</evidence>
<dbReference type="EMBL" id="NVBO01000350">
    <property type="protein sequence ID" value="PFR87591.1"/>
    <property type="molecule type" value="Genomic_DNA"/>
</dbReference>
<sequence>IHALYKQNRSLQPNFGFSTYNELQKLLTIA</sequence>
<comment type="caution">
    <text evidence="1">The sequence shown here is derived from an EMBL/GenBank/DDBJ whole genome shotgun (WGS) entry which is preliminary data.</text>
</comment>
<evidence type="ECO:0000313" key="1">
    <source>
        <dbReference type="EMBL" id="PFR87591.1"/>
    </source>
</evidence>
<dbReference type="Proteomes" id="UP000226357">
    <property type="component" value="Unassembled WGS sequence"/>
</dbReference>
<gene>
    <name evidence="1" type="ORF">COK38_26020</name>
</gene>
<feature type="non-terminal residue" evidence="1">
    <location>
        <position position="1"/>
    </location>
</feature>
<reference evidence="1 2" key="1">
    <citation type="submission" date="2017-09" db="EMBL/GenBank/DDBJ databases">
        <title>Large-scale bioinformatics analysis of Bacillus genomes uncovers conserved roles of natural products in bacterial physiology.</title>
        <authorList>
            <consortium name="Agbiome Team Llc"/>
            <person name="Bleich R.M."/>
            <person name="Grubbs K.J."/>
            <person name="Santa Maria K.C."/>
            <person name="Allen S.E."/>
            <person name="Farag S."/>
            <person name="Shank E.A."/>
            <person name="Bowers A."/>
        </authorList>
    </citation>
    <scope>NUCLEOTIDE SEQUENCE [LARGE SCALE GENOMIC DNA]</scope>
    <source>
        <strain evidence="1 2">AFS067272</strain>
    </source>
</reference>
<accession>A0AA44TC40</accession>